<dbReference type="Pfam" id="PF13966">
    <property type="entry name" value="zf-RVT"/>
    <property type="match status" value="1"/>
</dbReference>
<comment type="caution">
    <text evidence="3">The sequence shown here is derived from an EMBL/GenBank/DDBJ whole genome shotgun (WGS) entry which is preliminary data.</text>
</comment>
<dbReference type="InterPro" id="IPR036691">
    <property type="entry name" value="Endo/exonu/phosph_ase_sf"/>
</dbReference>
<sequence length="1757" mass="196762">MERVEDLLKGLCLSEAEKKGLRIGRPGEKVAGSGEARALGKVLSEKPAYAEGIAASLGKVWCPLKGTLCKQMRENVFMFTFLQPSGRRRAVEDGPWKVGNSLLVVEDFIPEKSLDEYAYASFPIWIRVFKLPLGRMNQDTAEAIGNEVGEFVEAEVGEDGTAVGEFLRIKVRLQVAEPLRRGILVQVDGGEKVRWCNFEYEFLPEFCFTCGLVGHEDKCCNIVLGKGEKQQYGKWMIAELQKRRNEHDGQRWGDSRGGFGRSSNQGSGGSQSRSDKGSWKKDPSEIVKGGTSTEGGKKNKEVEDDASSPLKKPATQLPVGTPRMLDFDMAVISPSRVGGSQGIGGMEPVLAMPEEIGGGDVLPKPVCQHLPLAKGSVNVEPMPIKKAQVSKEEMDKKQSQVGAAAPRYEKTFKRLHKDRVVSGLVGLVNPVSGGKRGPGDTEKLEERELKRAPQCPMKISAYNCRGLGNRPAVRGLLAHQKKEAPDILFLSETKMDEKGMEKFRWLLGMPHMLVVKCEGRSGGLALFWRRGVDVSLRWKGRMHIDVDVVGEDSFKWRLTGIYGQPRQEMRKETWRLMRTLHHQSNLPWMCVGDFNEILYSFEKQGGVVKPQSHMDSFRDTLEFCNLQDLGFEGDMFTWRNNKGRAEDYIRERLDRAVASPAWRLHFTDFKVKNGDPEHSDHRPVVVSVVRSNRPVWTGNGGVNKRFEARWLMEEECETMVTNAWGLAAARGEVNIMGKLKTVSKELHSWSRDVLGDLQNRIKNLKVELEECRRGDITAKSVSKEQRVRFKLERLEDQWEMSWKQRAHANWLEKGDRNTSYFHSFATERKNHNTIKRLKGGDGEVVTGEEGLQTLVTNYFFNLFTPVAGINANQVLENIQARVSPQMNVALAAEFSKEEVKEALDSIGDLKAPGVDGMPAIFYKRFWGTVGETVVEEVLNVLRGGEIPEGWNETVVVLIPKVKNPESLKDLRPISLCNVVYKLVSKVLANRLKLILDDIISPNQSAFVPGRLISDNTILAYEMSHFMKRKRSGKQGFMAVKLDMSKAYDRVEWSFLEQVMVKLGFCEQFVQNVMKCVRSVSYKFKVNGNITDTIIPGRGLRQGDPISPYLFLICAEGFSALLHAAEADGQITGIKLAPSAPSVNHLLFADDSLLLLEASTESAVAVNAILHAYEAASGQVINRDKSSILFSKNCSRHLKDSVLTVFGLRAEVQGGKYLGLPTYIGLDRAKAFAYIKEKIWKRIVGWKERFLSKAAREILIKAIAQAIPTYAMACFDLTKGLCDDIAQMICRYWWSQQDNENKAHWVSWKKMMKPKEDGGLGFRDIYEFNLAMLARQGWRLLQAPNSLCARVLKALYFADGDVLSAGPTPGMSYVWRSILKGIQIKWVAQLINTTDNVWNSQLVRSIFNPNDAEKILRIPIFGQWSDQVAWHYDSRGVFSVKSAYKVAALAADSDQQAGPADGVRGSIWEQNVWNNIWKLECPPKVHHFLWRVGHDSLPMRMNIERRHIDLDTRCAICNNFFENGGHLFVRCSEVRKAWRVLSLEDVQQKLLSCSSGMQLLESILKLPPEKKMLSIAFIWSWWTERNKANRGERRLSLSELLFAVRAHCLEWHLHLSKKTTSSTKGIAVWEAPAANWVQINSDGVFQAASSKGGWGAVGRDSDGDLVFAMAGAVPHAIDPLHTEAFGLLQGAKMASNLGIGRAKFATDCLILKQALSSSSHDLSRLGALISEIKFTLETSFIDYVVNAGKGKNGAVSQP</sequence>
<dbReference type="Pfam" id="PF03372">
    <property type="entry name" value="Exo_endo_phos"/>
    <property type="match status" value="1"/>
</dbReference>
<dbReference type="InterPro" id="IPR002156">
    <property type="entry name" value="RNaseH_domain"/>
</dbReference>
<dbReference type="InterPro" id="IPR043502">
    <property type="entry name" value="DNA/RNA_pol_sf"/>
</dbReference>
<dbReference type="PROSITE" id="PS50878">
    <property type="entry name" value="RT_POL"/>
    <property type="match status" value="1"/>
</dbReference>
<dbReference type="CDD" id="cd01650">
    <property type="entry name" value="RT_nLTR_like"/>
    <property type="match status" value="1"/>
</dbReference>
<dbReference type="GO" id="GO:0003676">
    <property type="term" value="F:nucleic acid binding"/>
    <property type="evidence" value="ECO:0007669"/>
    <property type="project" value="InterPro"/>
</dbReference>
<dbReference type="Pfam" id="PF14392">
    <property type="entry name" value="zf-CCHC_4"/>
    <property type="match status" value="1"/>
</dbReference>
<dbReference type="InterPro" id="IPR026960">
    <property type="entry name" value="RVT-Znf"/>
</dbReference>
<proteinExistence type="predicted"/>
<dbReference type="EMBL" id="JAUUTY010000004">
    <property type="protein sequence ID" value="KAK1650470.1"/>
    <property type="molecule type" value="Genomic_DNA"/>
</dbReference>
<dbReference type="InterPro" id="IPR000477">
    <property type="entry name" value="RT_dom"/>
</dbReference>
<accession>A0AAD8SE82</accession>
<keyword evidence="4" id="KW-1185">Reference proteome</keyword>
<evidence type="ECO:0000313" key="3">
    <source>
        <dbReference type="EMBL" id="KAK1650470.1"/>
    </source>
</evidence>
<name>A0AAD8SE82_LOLMU</name>
<dbReference type="Pfam" id="PF00078">
    <property type="entry name" value="RVT_1"/>
    <property type="match status" value="1"/>
</dbReference>
<evidence type="ECO:0000256" key="1">
    <source>
        <dbReference type="SAM" id="MobiDB-lite"/>
    </source>
</evidence>
<dbReference type="Pfam" id="PF13456">
    <property type="entry name" value="RVT_3"/>
    <property type="match status" value="1"/>
</dbReference>
<reference evidence="3" key="1">
    <citation type="submission" date="2023-07" db="EMBL/GenBank/DDBJ databases">
        <title>A chromosome-level genome assembly of Lolium multiflorum.</title>
        <authorList>
            <person name="Chen Y."/>
            <person name="Copetti D."/>
            <person name="Kolliker R."/>
            <person name="Studer B."/>
        </authorList>
    </citation>
    <scope>NUCLEOTIDE SEQUENCE</scope>
    <source>
        <strain evidence="3">02402/16</strain>
        <tissue evidence="3">Leaf</tissue>
    </source>
</reference>
<dbReference type="SUPFAM" id="SSF56219">
    <property type="entry name" value="DNase I-like"/>
    <property type="match status" value="1"/>
</dbReference>
<dbReference type="GO" id="GO:0004523">
    <property type="term" value="F:RNA-DNA hybrid ribonuclease activity"/>
    <property type="evidence" value="ECO:0007669"/>
    <property type="project" value="InterPro"/>
</dbReference>
<feature type="compositionally biased region" description="Basic and acidic residues" evidence="1">
    <location>
        <begin position="244"/>
        <end position="254"/>
    </location>
</feature>
<dbReference type="CDD" id="cd06222">
    <property type="entry name" value="RNase_H_like"/>
    <property type="match status" value="1"/>
</dbReference>
<dbReference type="Gene3D" id="3.60.10.10">
    <property type="entry name" value="Endonuclease/exonuclease/phosphatase"/>
    <property type="match status" value="1"/>
</dbReference>
<dbReference type="PANTHER" id="PTHR33116">
    <property type="entry name" value="REVERSE TRANSCRIPTASE ZINC-BINDING DOMAIN-CONTAINING PROTEIN-RELATED-RELATED"/>
    <property type="match status" value="1"/>
</dbReference>
<dbReference type="InterPro" id="IPR025836">
    <property type="entry name" value="Zn_knuckle_CX2CX4HX4C"/>
</dbReference>
<feature type="compositionally biased region" description="Basic and acidic residues" evidence="1">
    <location>
        <begin position="273"/>
        <end position="285"/>
    </location>
</feature>
<protein>
    <recommendedName>
        <fullName evidence="2">Reverse transcriptase domain-containing protein</fullName>
    </recommendedName>
</protein>
<dbReference type="Proteomes" id="UP001231189">
    <property type="component" value="Unassembled WGS sequence"/>
</dbReference>
<dbReference type="InterPro" id="IPR044730">
    <property type="entry name" value="RNase_H-like_dom_plant"/>
</dbReference>
<dbReference type="InterPro" id="IPR005135">
    <property type="entry name" value="Endo/exonuclease/phosphatase"/>
</dbReference>
<gene>
    <name evidence="3" type="ORF">QYE76_068275</name>
</gene>
<dbReference type="SUPFAM" id="SSF56672">
    <property type="entry name" value="DNA/RNA polymerases"/>
    <property type="match status" value="1"/>
</dbReference>
<feature type="region of interest" description="Disordered" evidence="1">
    <location>
        <begin position="244"/>
        <end position="320"/>
    </location>
</feature>
<evidence type="ECO:0000313" key="4">
    <source>
        <dbReference type="Proteomes" id="UP001231189"/>
    </source>
</evidence>
<dbReference type="PANTHER" id="PTHR33116:SF86">
    <property type="entry name" value="REVERSE TRANSCRIPTASE DOMAIN-CONTAINING PROTEIN"/>
    <property type="match status" value="1"/>
</dbReference>
<feature type="domain" description="Reverse transcriptase" evidence="2">
    <location>
        <begin position="939"/>
        <end position="1209"/>
    </location>
</feature>
<organism evidence="3 4">
    <name type="scientific">Lolium multiflorum</name>
    <name type="common">Italian ryegrass</name>
    <name type="synonym">Lolium perenne subsp. multiflorum</name>
    <dbReference type="NCBI Taxonomy" id="4521"/>
    <lineage>
        <taxon>Eukaryota</taxon>
        <taxon>Viridiplantae</taxon>
        <taxon>Streptophyta</taxon>
        <taxon>Embryophyta</taxon>
        <taxon>Tracheophyta</taxon>
        <taxon>Spermatophyta</taxon>
        <taxon>Magnoliopsida</taxon>
        <taxon>Liliopsida</taxon>
        <taxon>Poales</taxon>
        <taxon>Poaceae</taxon>
        <taxon>BOP clade</taxon>
        <taxon>Pooideae</taxon>
        <taxon>Poodae</taxon>
        <taxon>Poeae</taxon>
        <taxon>Poeae Chloroplast Group 2 (Poeae type)</taxon>
        <taxon>Loliodinae</taxon>
        <taxon>Loliinae</taxon>
        <taxon>Lolium</taxon>
    </lineage>
</organism>
<evidence type="ECO:0000259" key="2">
    <source>
        <dbReference type="PROSITE" id="PS50878"/>
    </source>
</evidence>